<dbReference type="Pfam" id="PF14346">
    <property type="entry name" value="DUF4398"/>
    <property type="match status" value="1"/>
</dbReference>
<evidence type="ECO:0000259" key="2">
    <source>
        <dbReference type="Pfam" id="PF14346"/>
    </source>
</evidence>
<dbReference type="RefSeq" id="WP_310076252.1">
    <property type="nucleotide sequence ID" value="NZ_JAVDVX010000012.1"/>
</dbReference>
<dbReference type="Gene3D" id="1.20.1270.390">
    <property type="match status" value="1"/>
</dbReference>
<name>A0ABU1V467_9GAMM</name>
<comment type="caution">
    <text evidence="3">The sequence shown here is derived from an EMBL/GenBank/DDBJ whole genome shotgun (WGS) entry which is preliminary data.</text>
</comment>
<organism evidence="3 4">
    <name type="scientific">Cellvibrio fibrivorans</name>
    <dbReference type="NCBI Taxonomy" id="126350"/>
    <lineage>
        <taxon>Bacteria</taxon>
        <taxon>Pseudomonadati</taxon>
        <taxon>Pseudomonadota</taxon>
        <taxon>Gammaproteobacteria</taxon>
        <taxon>Cellvibrionales</taxon>
        <taxon>Cellvibrionaceae</taxon>
        <taxon>Cellvibrio</taxon>
    </lineage>
</organism>
<dbReference type="Proteomes" id="UP001253595">
    <property type="component" value="Unassembled WGS sequence"/>
</dbReference>
<protein>
    <recommendedName>
        <fullName evidence="2">DUF4398 domain-containing protein</fullName>
    </recommendedName>
</protein>
<accession>A0ABU1V467</accession>
<evidence type="ECO:0000256" key="1">
    <source>
        <dbReference type="SAM" id="Coils"/>
    </source>
</evidence>
<evidence type="ECO:0000313" key="3">
    <source>
        <dbReference type="EMBL" id="MDR7092185.1"/>
    </source>
</evidence>
<gene>
    <name evidence="3" type="ORF">J2X05_004226</name>
</gene>
<feature type="coiled-coil region" evidence="1">
    <location>
        <begin position="95"/>
        <end position="129"/>
    </location>
</feature>
<feature type="domain" description="DUF4398" evidence="2">
    <location>
        <begin position="43"/>
        <end position="115"/>
    </location>
</feature>
<keyword evidence="4" id="KW-1185">Reference proteome</keyword>
<evidence type="ECO:0000313" key="4">
    <source>
        <dbReference type="Proteomes" id="UP001253595"/>
    </source>
</evidence>
<dbReference type="EMBL" id="JAVDVX010000012">
    <property type="protein sequence ID" value="MDR7092185.1"/>
    <property type="molecule type" value="Genomic_DNA"/>
</dbReference>
<proteinExistence type="predicted"/>
<dbReference type="InterPro" id="IPR025511">
    <property type="entry name" value="DUF4398"/>
</dbReference>
<sequence length="138" mass="14942">MNPLTHTTTARGPRMSILHLMALGTSLLLLAACASKPLPPTQEISAAEQSLTDAEQARVAEYALPEMQEAREQLSASRAAVLKEDMVLAKRLAQQASMNIKLAAAKAELAKAEEVNTDMTKNIDVLKEEMQRKTGDAQ</sequence>
<keyword evidence="1" id="KW-0175">Coiled coil</keyword>
<reference evidence="3 4" key="1">
    <citation type="submission" date="2023-07" db="EMBL/GenBank/DDBJ databases">
        <title>Sorghum-associated microbial communities from plants grown in Nebraska, USA.</title>
        <authorList>
            <person name="Schachtman D."/>
        </authorList>
    </citation>
    <scope>NUCLEOTIDE SEQUENCE [LARGE SCALE GENOMIC DNA]</scope>
    <source>
        <strain evidence="3 4">BE190</strain>
    </source>
</reference>